<reference evidence="1 2" key="1">
    <citation type="submission" date="2024-04" db="EMBL/GenBank/DDBJ databases">
        <title>Draft genome sequence of Pseudophaeobacter arcticus NBRC 116598.</title>
        <authorList>
            <person name="Miyakawa T."/>
            <person name="Kusuya Y."/>
            <person name="Miura T."/>
        </authorList>
    </citation>
    <scope>NUCLEOTIDE SEQUENCE [LARGE SCALE GENOMIC DNA]</scope>
    <source>
        <strain evidence="1 2">SU-CL00105</strain>
    </source>
</reference>
<dbReference type="EMBL" id="BAABWU010000021">
    <property type="protein sequence ID" value="GAA6198357.1"/>
    <property type="molecule type" value="Genomic_DNA"/>
</dbReference>
<evidence type="ECO:0000313" key="1">
    <source>
        <dbReference type="EMBL" id="GAA6198357.1"/>
    </source>
</evidence>
<dbReference type="SUPFAM" id="SSF54001">
    <property type="entry name" value="Cysteine proteinases"/>
    <property type="match status" value="1"/>
</dbReference>
<dbReference type="CDD" id="cd02619">
    <property type="entry name" value="Peptidase_C1"/>
    <property type="match status" value="1"/>
</dbReference>
<dbReference type="RefSeq" id="WP_353402201.1">
    <property type="nucleotide sequence ID" value="NZ_BAABWU010000021.1"/>
</dbReference>
<protein>
    <recommendedName>
        <fullName evidence="3">Papain family cysteine protease</fullName>
    </recommendedName>
</protein>
<evidence type="ECO:0000313" key="2">
    <source>
        <dbReference type="Proteomes" id="UP001441944"/>
    </source>
</evidence>
<organism evidence="1 2">
    <name type="scientific">Pseudophaeobacter arcticus</name>
    <dbReference type="NCBI Taxonomy" id="385492"/>
    <lineage>
        <taxon>Bacteria</taxon>
        <taxon>Pseudomonadati</taxon>
        <taxon>Pseudomonadota</taxon>
        <taxon>Alphaproteobacteria</taxon>
        <taxon>Rhodobacterales</taxon>
        <taxon>Paracoccaceae</taxon>
        <taxon>Pseudophaeobacter</taxon>
    </lineage>
</organism>
<accession>A0ABQ0AR53</accession>
<comment type="caution">
    <text evidence="1">The sequence shown here is derived from an EMBL/GenBank/DDBJ whole genome shotgun (WGS) entry which is preliminary data.</text>
</comment>
<proteinExistence type="predicted"/>
<dbReference type="Gene3D" id="3.90.70.10">
    <property type="entry name" value="Cysteine proteinases"/>
    <property type="match status" value="1"/>
</dbReference>
<evidence type="ECO:0008006" key="3">
    <source>
        <dbReference type="Google" id="ProtNLM"/>
    </source>
</evidence>
<sequence length="325" mass="35475">MPDFPTPLGRFFAGFTPPESLDQLFRAPGYAEWVHRCAHLGASSAESALRAQVIDLEAGMSPHWDPRDQRPRGTCTAFAVAACVDILQARRGEQPVLHSPEYLYWHMRAAITAEEAAVLPDYARGATKLKQAHKVLAARGICIEALAPYQTSDLQNGLFSKHAPPEAAEADAATRRFCTVKYEDFENGPVAETTADSILQELSQGRPVALGLPVFKLKNSHKNNWTYNGALNSGIVFDPVARPDLVDREVRVSGHCVCVTGFQPGPEELGGGWFIFRNSWNGDFGKYPDDPLAGYPGVGRRGNGAVSLDYVNGYTVEYLSLIPAD</sequence>
<dbReference type="Proteomes" id="UP001441944">
    <property type="component" value="Unassembled WGS sequence"/>
</dbReference>
<dbReference type="InterPro" id="IPR038765">
    <property type="entry name" value="Papain-like_cys_pep_sf"/>
</dbReference>
<keyword evidence="2" id="KW-1185">Reference proteome</keyword>
<name>A0ABQ0AR53_9RHOB</name>
<gene>
    <name evidence="1" type="ORF">NBRC116598_38020</name>
</gene>